<dbReference type="WBParaSite" id="ES5_v2.g9040.t1">
    <property type="protein sequence ID" value="ES5_v2.g9040.t1"/>
    <property type="gene ID" value="ES5_v2.g9040"/>
</dbReference>
<accession>A0AC34GVK9</accession>
<proteinExistence type="predicted"/>
<reference evidence="2" key="1">
    <citation type="submission" date="2022-11" db="UniProtKB">
        <authorList>
            <consortium name="WormBaseParasite"/>
        </authorList>
    </citation>
    <scope>IDENTIFICATION</scope>
</reference>
<name>A0AC34GVK9_9BILA</name>
<evidence type="ECO:0000313" key="1">
    <source>
        <dbReference type="Proteomes" id="UP000887579"/>
    </source>
</evidence>
<organism evidence="1 2">
    <name type="scientific">Panagrolaimus sp. ES5</name>
    <dbReference type="NCBI Taxonomy" id="591445"/>
    <lineage>
        <taxon>Eukaryota</taxon>
        <taxon>Metazoa</taxon>
        <taxon>Ecdysozoa</taxon>
        <taxon>Nematoda</taxon>
        <taxon>Chromadorea</taxon>
        <taxon>Rhabditida</taxon>
        <taxon>Tylenchina</taxon>
        <taxon>Panagrolaimomorpha</taxon>
        <taxon>Panagrolaimoidea</taxon>
        <taxon>Panagrolaimidae</taxon>
        <taxon>Panagrolaimus</taxon>
    </lineage>
</organism>
<protein>
    <submittedName>
        <fullName evidence="2">Uncharacterized protein</fullName>
    </submittedName>
</protein>
<sequence length="104" mass="11467">MEFYKLISAILIICIISVHTSPMVSYSSSSSNSMNTNINGVSSSVSSVIMNGKYTIIFNNGDCIYKQGKIIENDNIRSMTDEENQKMQKHLNGEAALPCFCAKC</sequence>
<dbReference type="Proteomes" id="UP000887579">
    <property type="component" value="Unplaced"/>
</dbReference>
<evidence type="ECO:0000313" key="2">
    <source>
        <dbReference type="WBParaSite" id="ES5_v2.g9040.t1"/>
    </source>
</evidence>